<keyword evidence="5 7" id="KW-0472">Membrane</keyword>
<evidence type="ECO:0000256" key="2">
    <source>
        <dbReference type="ARBA" id="ARBA00022475"/>
    </source>
</evidence>
<dbReference type="PANTHER" id="PTHR21248:SF22">
    <property type="entry name" value="PHOSPHOLIPASE D"/>
    <property type="match status" value="1"/>
</dbReference>
<keyword evidence="3 7" id="KW-0812">Transmembrane</keyword>
<evidence type="ECO:0000313" key="10">
    <source>
        <dbReference type="Proteomes" id="UP001139447"/>
    </source>
</evidence>
<comment type="subcellular location">
    <subcellularLocation>
        <location evidence="1">Cell membrane</location>
        <topology evidence="1">Multi-pass membrane protein</topology>
    </subcellularLocation>
</comment>
<feature type="transmembrane region" description="Helical" evidence="7">
    <location>
        <begin position="34"/>
        <end position="54"/>
    </location>
</feature>
<dbReference type="GO" id="GO:0032049">
    <property type="term" value="P:cardiolipin biosynthetic process"/>
    <property type="evidence" value="ECO:0007669"/>
    <property type="project" value="UniProtKB-ARBA"/>
</dbReference>
<evidence type="ECO:0000256" key="6">
    <source>
        <dbReference type="SAM" id="MobiDB-lite"/>
    </source>
</evidence>
<dbReference type="SMART" id="SM00155">
    <property type="entry name" value="PLDc"/>
    <property type="match status" value="2"/>
</dbReference>
<dbReference type="GO" id="GO:0030572">
    <property type="term" value="F:phosphatidyltransferase activity"/>
    <property type="evidence" value="ECO:0007669"/>
    <property type="project" value="UniProtKB-ARBA"/>
</dbReference>
<dbReference type="Pfam" id="PF13091">
    <property type="entry name" value="PLDc_2"/>
    <property type="match status" value="2"/>
</dbReference>
<evidence type="ECO:0000256" key="1">
    <source>
        <dbReference type="ARBA" id="ARBA00004651"/>
    </source>
</evidence>
<protein>
    <submittedName>
        <fullName evidence="9">Phospholipase D-like domain-containing protein</fullName>
    </submittedName>
</protein>
<gene>
    <name evidence="9" type="ORF">MMF98_14160</name>
</gene>
<evidence type="ECO:0000256" key="5">
    <source>
        <dbReference type="ARBA" id="ARBA00023136"/>
    </source>
</evidence>
<dbReference type="AlphaFoldDB" id="A0A9X1VYI9"/>
<keyword evidence="2" id="KW-1003">Cell membrane</keyword>
<dbReference type="PANTHER" id="PTHR21248">
    <property type="entry name" value="CARDIOLIPIN SYNTHASE"/>
    <property type="match status" value="1"/>
</dbReference>
<name>A0A9X1VYI9_9BURK</name>
<evidence type="ECO:0000259" key="8">
    <source>
        <dbReference type="PROSITE" id="PS50035"/>
    </source>
</evidence>
<dbReference type="GO" id="GO:0005886">
    <property type="term" value="C:plasma membrane"/>
    <property type="evidence" value="ECO:0007669"/>
    <property type="project" value="UniProtKB-SubCell"/>
</dbReference>
<dbReference type="EMBL" id="JALGBI010000001">
    <property type="protein sequence ID" value="MCJ0764357.1"/>
    <property type="molecule type" value="Genomic_DNA"/>
</dbReference>
<reference evidence="9" key="1">
    <citation type="submission" date="2022-03" db="EMBL/GenBank/DDBJ databases">
        <authorList>
            <person name="Woo C.Y."/>
        </authorList>
    </citation>
    <scope>NUCLEOTIDE SEQUENCE</scope>
    <source>
        <strain evidence="9">CYS-02</strain>
    </source>
</reference>
<dbReference type="SUPFAM" id="SSF56024">
    <property type="entry name" value="Phospholipase D/nuclease"/>
    <property type="match status" value="2"/>
</dbReference>
<keyword evidence="10" id="KW-1185">Reference proteome</keyword>
<evidence type="ECO:0000313" key="9">
    <source>
        <dbReference type="EMBL" id="MCJ0764357.1"/>
    </source>
</evidence>
<dbReference type="InterPro" id="IPR027379">
    <property type="entry name" value="CLS_N"/>
</dbReference>
<dbReference type="RefSeq" id="WP_243306971.1">
    <property type="nucleotide sequence ID" value="NZ_JALGBI010000001.1"/>
</dbReference>
<proteinExistence type="predicted"/>
<dbReference type="Gene3D" id="3.30.870.10">
    <property type="entry name" value="Endonuclease Chain A"/>
    <property type="match status" value="2"/>
</dbReference>
<keyword evidence="4 7" id="KW-1133">Transmembrane helix</keyword>
<feature type="region of interest" description="Disordered" evidence="6">
    <location>
        <begin position="254"/>
        <end position="299"/>
    </location>
</feature>
<dbReference type="InterPro" id="IPR025202">
    <property type="entry name" value="PLD-like_dom"/>
</dbReference>
<dbReference type="InterPro" id="IPR001736">
    <property type="entry name" value="PLipase_D/transphosphatidylase"/>
</dbReference>
<comment type="caution">
    <text evidence="9">The sequence shown here is derived from an EMBL/GenBank/DDBJ whole genome shotgun (WGS) entry which is preliminary data.</text>
</comment>
<organism evidence="9 10">
    <name type="scientific">Variovorax terrae</name>
    <dbReference type="NCBI Taxonomy" id="2923278"/>
    <lineage>
        <taxon>Bacteria</taxon>
        <taxon>Pseudomonadati</taxon>
        <taxon>Pseudomonadota</taxon>
        <taxon>Betaproteobacteria</taxon>
        <taxon>Burkholderiales</taxon>
        <taxon>Comamonadaceae</taxon>
        <taxon>Variovorax</taxon>
    </lineage>
</organism>
<dbReference type="Proteomes" id="UP001139447">
    <property type="component" value="Unassembled WGS sequence"/>
</dbReference>
<feature type="domain" description="PLD phosphodiesterase" evidence="8">
    <location>
        <begin position="195"/>
        <end position="222"/>
    </location>
</feature>
<evidence type="ECO:0000256" key="4">
    <source>
        <dbReference type="ARBA" id="ARBA00022989"/>
    </source>
</evidence>
<accession>A0A9X1VYI9</accession>
<evidence type="ECO:0000256" key="3">
    <source>
        <dbReference type="ARBA" id="ARBA00022692"/>
    </source>
</evidence>
<evidence type="ECO:0000256" key="7">
    <source>
        <dbReference type="SAM" id="Phobius"/>
    </source>
</evidence>
<feature type="domain" description="PLD phosphodiesterase" evidence="8">
    <location>
        <begin position="380"/>
        <end position="407"/>
    </location>
</feature>
<feature type="compositionally biased region" description="Low complexity" evidence="6">
    <location>
        <begin position="268"/>
        <end position="283"/>
    </location>
</feature>
<dbReference type="Pfam" id="PF13396">
    <property type="entry name" value="PLDc_N"/>
    <property type="match status" value="1"/>
</dbReference>
<dbReference type="PROSITE" id="PS50035">
    <property type="entry name" value="PLD"/>
    <property type="match status" value="2"/>
</dbReference>
<sequence length="464" mass="50644">MPVLAHFAIVLASLLVYAVSTHTSGQRRHPSAALAWVLTITLLPYVGLPLYLVLGTRKFVRPARRPVPPSNAPQDSPRGCSIATLEGMGLAPPTANQRICFHDDGPAAWDELASLIGSAQTQLDICTYVLGHDALGRRVGRLLEARAAAGVRVRLLLDAVGSWRTPSAQVRRLRAAGVQVHWFMPLLRNPLRGRVNLRNHRKLAIADGQRLWSGGRNLAAEYFNGHGHQAPWVDLSFTLEGPLATQAQDLFDDHWRHSRGPDSADGSPLPAAAAPREAAPAAADGPQHRAQLVPSGPDQAEDTVHDLLLTALFRARHRVQAVTPYFVPDDSLLTALCLAARRGVQVELVVPAHSNHRLADIARSRALRDLAAAGGQLRLAPGMVHAKAVVVDDTLALCGSLNLDSRSLFLNFEMMVAFYAPDDIAAVTRWIDHHFHHLPCDEPRRPSLRRDIAEGLVRWLGFQI</sequence>